<dbReference type="STRING" id="1121316.SAMN02745207_00452"/>
<evidence type="ECO:0000313" key="3">
    <source>
        <dbReference type="EMBL" id="SHH23942.1"/>
    </source>
</evidence>
<dbReference type="GO" id="GO:0005829">
    <property type="term" value="C:cytosol"/>
    <property type="evidence" value="ECO:0007669"/>
    <property type="project" value="TreeGrafter"/>
</dbReference>
<evidence type="ECO:0000256" key="1">
    <source>
        <dbReference type="ARBA" id="ARBA00023125"/>
    </source>
</evidence>
<keyword evidence="4" id="KW-1185">Reference proteome</keyword>
<reference evidence="3 4" key="1">
    <citation type="submission" date="2016-11" db="EMBL/GenBank/DDBJ databases">
        <authorList>
            <person name="Jaros S."/>
            <person name="Januszkiewicz K."/>
            <person name="Wedrychowicz H."/>
        </authorList>
    </citation>
    <scope>NUCLEOTIDE SEQUENCE [LARGE SCALE GENOMIC DNA]</scope>
    <source>
        <strain evidence="3 4">DSM 8605</strain>
    </source>
</reference>
<dbReference type="PROSITE" id="PS50943">
    <property type="entry name" value="HTH_CROC1"/>
    <property type="match status" value="1"/>
</dbReference>
<dbReference type="Proteomes" id="UP000184447">
    <property type="component" value="Unassembled WGS sequence"/>
</dbReference>
<dbReference type="EMBL" id="FQXM01000003">
    <property type="protein sequence ID" value="SHH23942.1"/>
    <property type="molecule type" value="Genomic_DNA"/>
</dbReference>
<dbReference type="Gene3D" id="1.10.260.40">
    <property type="entry name" value="lambda repressor-like DNA-binding domains"/>
    <property type="match status" value="1"/>
</dbReference>
<evidence type="ECO:0000313" key="4">
    <source>
        <dbReference type="Proteomes" id="UP000184447"/>
    </source>
</evidence>
<dbReference type="SMART" id="SM00530">
    <property type="entry name" value="HTH_XRE"/>
    <property type="match status" value="1"/>
</dbReference>
<dbReference type="AlphaFoldDB" id="A0A1M5RC74"/>
<dbReference type="InterPro" id="IPR050807">
    <property type="entry name" value="TransReg_Diox_bact_type"/>
</dbReference>
<dbReference type="PANTHER" id="PTHR46797:SF1">
    <property type="entry name" value="METHYLPHOSPHONATE SYNTHASE"/>
    <property type="match status" value="1"/>
</dbReference>
<dbReference type="SUPFAM" id="SSF47413">
    <property type="entry name" value="lambda repressor-like DNA-binding domains"/>
    <property type="match status" value="1"/>
</dbReference>
<keyword evidence="1" id="KW-0238">DNA-binding</keyword>
<sequence length="139" mass="16026">MSLLKYPEIIEKIKDHRIKLGLSYGTLAAKTGISKSTLQRYETGYIKNLSLDNFLIIAEGLEVSPAYLMGLNENNNTDFFLEENYKTPETAVLSLLKNPLIANFIGYDIGKLTVENFDEFTKDMLRQIELVSYKYKYFF</sequence>
<evidence type="ECO:0000259" key="2">
    <source>
        <dbReference type="PROSITE" id="PS50943"/>
    </source>
</evidence>
<organism evidence="3 4">
    <name type="scientific">Clostridium grantii DSM 8605</name>
    <dbReference type="NCBI Taxonomy" id="1121316"/>
    <lineage>
        <taxon>Bacteria</taxon>
        <taxon>Bacillati</taxon>
        <taxon>Bacillota</taxon>
        <taxon>Clostridia</taxon>
        <taxon>Eubacteriales</taxon>
        <taxon>Clostridiaceae</taxon>
        <taxon>Clostridium</taxon>
    </lineage>
</organism>
<feature type="domain" description="HTH cro/C1-type" evidence="2">
    <location>
        <begin position="13"/>
        <end position="68"/>
    </location>
</feature>
<dbReference type="InterPro" id="IPR010982">
    <property type="entry name" value="Lambda_DNA-bd_dom_sf"/>
</dbReference>
<dbReference type="PANTHER" id="PTHR46797">
    <property type="entry name" value="HTH-TYPE TRANSCRIPTIONAL REGULATOR"/>
    <property type="match status" value="1"/>
</dbReference>
<dbReference type="RefSeq" id="WP_073336581.1">
    <property type="nucleotide sequence ID" value="NZ_FQXM01000003.1"/>
</dbReference>
<name>A0A1M5RC74_9CLOT</name>
<gene>
    <name evidence="3" type="ORF">SAMN02745207_00452</name>
</gene>
<dbReference type="CDD" id="cd00093">
    <property type="entry name" value="HTH_XRE"/>
    <property type="match status" value="1"/>
</dbReference>
<proteinExistence type="predicted"/>
<accession>A0A1M5RC74</accession>
<dbReference type="GO" id="GO:0003700">
    <property type="term" value="F:DNA-binding transcription factor activity"/>
    <property type="evidence" value="ECO:0007669"/>
    <property type="project" value="TreeGrafter"/>
</dbReference>
<dbReference type="OrthoDB" id="9815805at2"/>
<dbReference type="GO" id="GO:0003677">
    <property type="term" value="F:DNA binding"/>
    <property type="evidence" value="ECO:0007669"/>
    <property type="project" value="UniProtKB-KW"/>
</dbReference>
<dbReference type="InterPro" id="IPR001387">
    <property type="entry name" value="Cro/C1-type_HTH"/>
</dbReference>
<dbReference type="Pfam" id="PF01381">
    <property type="entry name" value="HTH_3"/>
    <property type="match status" value="1"/>
</dbReference>
<protein>
    <submittedName>
        <fullName evidence="3">Helix-turn-helix</fullName>
    </submittedName>
</protein>